<keyword evidence="5" id="KW-0325">Glycoprotein</keyword>
<dbReference type="EMBL" id="JAHHUM010000181">
    <property type="protein sequence ID" value="KAK5622158.1"/>
    <property type="molecule type" value="Genomic_DNA"/>
</dbReference>
<evidence type="ECO:0000256" key="4">
    <source>
        <dbReference type="ARBA" id="ARBA00023157"/>
    </source>
</evidence>
<dbReference type="Pfam" id="PF07686">
    <property type="entry name" value="V-set"/>
    <property type="match status" value="1"/>
</dbReference>
<dbReference type="InterPro" id="IPR013106">
    <property type="entry name" value="Ig_V-set"/>
</dbReference>
<evidence type="ECO:0000256" key="1">
    <source>
        <dbReference type="ARBA" id="ARBA00004370"/>
    </source>
</evidence>
<dbReference type="InterPro" id="IPR050504">
    <property type="entry name" value="IgSF_BTN/MOG"/>
</dbReference>
<name>A0AAV9SM00_9TELE</name>
<evidence type="ECO:0000256" key="5">
    <source>
        <dbReference type="ARBA" id="ARBA00023180"/>
    </source>
</evidence>
<dbReference type="GO" id="GO:0050852">
    <property type="term" value="P:T cell receptor signaling pathway"/>
    <property type="evidence" value="ECO:0007669"/>
    <property type="project" value="TreeGrafter"/>
</dbReference>
<feature type="domain" description="Ig-like" evidence="8">
    <location>
        <begin position="16"/>
        <end position="141"/>
    </location>
</feature>
<evidence type="ECO:0000256" key="7">
    <source>
        <dbReference type="SAM" id="SignalP"/>
    </source>
</evidence>
<protein>
    <recommendedName>
        <fullName evidence="8">Ig-like domain-containing protein</fullName>
    </recommendedName>
</protein>
<dbReference type="Gene3D" id="2.60.40.10">
    <property type="entry name" value="Immunoglobulins"/>
    <property type="match status" value="1"/>
</dbReference>
<dbReference type="InterPro" id="IPR007110">
    <property type="entry name" value="Ig-like_dom"/>
</dbReference>
<dbReference type="GO" id="GO:0050863">
    <property type="term" value="P:regulation of T cell activation"/>
    <property type="evidence" value="ECO:0007669"/>
    <property type="project" value="UniProtKB-ARBA"/>
</dbReference>
<feature type="chain" id="PRO_5043810282" description="Ig-like domain-containing protein" evidence="7">
    <location>
        <begin position="20"/>
        <end position="276"/>
    </location>
</feature>
<feature type="signal peptide" evidence="7">
    <location>
        <begin position="1"/>
        <end position="19"/>
    </location>
</feature>
<dbReference type="InterPro" id="IPR036179">
    <property type="entry name" value="Ig-like_dom_sf"/>
</dbReference>
<evidence type="ECO:0000313" key="9">
    <source>
        <dbReference type="EMBL" id="KAK5622158.1"/>
    </source>
</evidence>
<dbReference type="GO" id="GO:0005102">
    <property type="term" value="F:signaling receptor binding"/>
    <property type="evidence" value="ECO:0007669"/>
    <property type="project" value="TreeGrafter"/>
</dbReference>
<dbReference type="PANTHER" id="PTHR24100">
    <property type="entry name" value="BUTYROPHILIN"/>
    <property type="match status" value="1"/>
</dbReference>
<dbReference type="SMART" id="SM00409">
    <property type="entry name" value="IG"/>
    <property type="match status" value="1"/>
</dbReference>
<evidence type="ECO:0000313" key="10">
    <source>
        <dbReference type="Proteomes" id="UP001311232"/>
    </source>
</evidence>
<dbReference type="Proteomes" id="UP001311232">
    <property type="component" value="Unassembled WGS sequence"/>
</dbReference>
<comment type="caution">
    <text evidence="9">The sequence shown here is derived from an EMBL/GenBank/DDBJ whole genome shotgun (WGS) entry which is preliminary data.</text>
</comment>
<dbReference type="GO" id="GO:1903037">
    <property type="term" value="P:regulation of leukocyte cell-cell adhesion"/>
    <property type="evidence" value="ECO:0007669"/>
    <property type="project" value="UniProtKB-ARBA"/>
</dbReference>
<dbReference type="PANTHER" id="PTHR24100:SF151">
    <property type="entry name" value="ICOS LIGAND"/>
    <property type="match status" value="1"/>
</dbReference>
<organism evidence="9 10">
    <name type="scientific">Crenichthys baileyi</name>
    <name type="common">White River springfish</name>
    <dbReference type="NCBI Taxonomy" id="28760"/>
    <lineage>
        <taxon>Eukaryota</taxon>
        <taxon>Metazoa</taxon>
        <taxon>Chordata</taxon>
        <taxon>Craniata</taxon>
        <taxon>Vertebrata</taxon>
        <taxon>Euteleostomi</taxon>
        <taxon>Actinopterygii</taxon>
        <taxon>Neopterygii</taxon>
        <taxon>Teleostei</taxon>
        <taxon>Neoteleostei</taxon>
        <taxon>Acanthomorphata</taxon>
        <taxon>Ovalentaria</taxon>
        <taxon>Atherinomorphae</taxon>
        <taxon>Cyprinodontiformes</taxon>
        <taxon>Goodeidae</taxon>
        <taxon>Crenichthys</taxon>
    </lineage>
</organism>
<sequence>MMLRFLLFALFSAQTPVEGHYKVTGSHQPIVAAPGEDVVLLCQVEPEFDVVDLTVEWSKPDPKPDPNYPPKGMEYVHLYRDNLEVPDMKILSYEGRTALFADGLRQGNISLRITNVTAADEGQYRCFIPKLNGQIKSSTVHLIIDQNSSKTATTKKPLHLQTRQNDLNGQPVLSLCFLSDLLVQDKLGWFVLLQQLDPTYGCLDLANLQRLSCRKLTHYVQLYQVPTGPKALHTTFSHPPIYSHTDSGELPQLPWGRLTDVRLPYTGATEPSDHHQ</sequence>
<accession>A0AAV9SM00</accession>
<dbReference type="GO" id="GO:0009897">
    <property type="term" value="C:external side of plasma membrane"/>
    <property type="evidence" value="ECO:0007669"/>
    <property type="project" value="TreeGrafter"/>
</dbReference>
<keyword evidence="3" id="KW-0472">Membrane</keyword>
<keyword evidence="6" id="KW-0393">Immunoglobulin domain</keyword>
<keyword evidence="4" id="KW-1015">Disulfide bond</keyword>
<dbReference type="FunFam" id="2.60.40.10:FF:000142">
    <property type="entry name" value="V-set domain-containing T-cell activation inhibitor 1"/>
    <property type="match status" value="1"/>
</dbReference>
<reference evidence="9 10" key="1">
    <citation type="submission" date="2021-06" db="EMBL/GenBank/DDBJ databases">
        <authorList>
            <person name="Palmer J.M."/>
        </authorList>
    </citation>
    <scope>NUCLEOTIDE SEQUENCE [LARGE SCALE GENOMIC DNA]</scope>
    <source>
        <strain evidence="9 10">MEX-2019</strain>
        <tissue evidence="9">Muscle</tissue>
    </source>
</reference>
<dbReference type="SUPFAM" id="SSF48726">
    <property type="entry name" value="Immunoglobulin"/>
    <property type="match status" value="1"/>
</dbReference>
<proteinExistence type="predicted"/>
<gene>
    <name evidence="9" type="ORF">CRENBAI_009066</name>
</gene>
<keyword evidence="2 7" id="KW-0732">Signal</keyword>
<dbReference type="InterPro" id="IPR003599">
    <property type="entry name" value="Ig_sub"/>
</dbReference>
<evidence type="ECO:0000256" key="3">
    <source>
        <dbReference type="ARBA" id="ARBA00023136"/>
    </source>
</evidence>
<dbReference type="AlphaFoldDB" id="A0AAV9SM00"/>
<dbReference type="PROSITE" id="PS50835">
    <property type="entry name" value="IG_LIKE"/>
    <property type="match status" value="1"/>
</dbReference>
<dbReference type="GO" id="GO:0001817">
    <property type="term" value="P:regulation of cytokine production"/>
    <property type="evidence" value="ECO:0007669"/>
    <property type="project" value="TreeGrafter"/>
</dbReference>
<keyword evidence="10" id="KW-1185">Reference proteome</keyword>
<evidence type="ECO:0000259" key="8">
    <source>
        <dbReference type="PROSITE" id="PS50835"/>
    </source>
</evidence>
<comment type="subcellular location">
    <subcellularLocation>
        <location evidence="1">Membrane</location>
    </subcellularLocation>
</comment>
<dbReference type="InterPro" id="IPR013783">
    <property type="entry name" value="Ig-like_fold"/>
</dbReference>
<evidence type="ECO:0000256" key="6">
    <source>
        <dbReference type="ARBA" id="ARBA00023319"/>
    </source>
</evidence>
<evidence type="ECO:0000256" key="2">
    <source>
        <dbReference type="ARBA" id="ARBA00022729"/>
    </source>
</evidence>